<accession>A0A2W0CDU6</accession>
<keyword evidence="1" id="KW-0472">Membrane</keyword>
<organism evidence="2 3">
    <name type="scientific">Paenibacillus illinoisensis</name>
    <dbReference type="NCBI Taxonomy" id="59845"/>
    <lineage>
        <taxon>Bacteria</taxon>
        <taxon>Bacillati</taxon>
        <taxon>Bacillota</taxon>
        <taxon>Bacilli</taxon>
        <taxon>Bacillales</taxon>
        <taxon>Paenibacillaceae</taxon>
        <taxon>Paenibacillus</taxon>
    </lineage>
</organism>
<dbReference type="RefSeq" id="WP_181429684.1">
    <property type="nucleotide sequence ID" value="NZ_PRLG01000008.1"/>
</dbReference>
<protein>
    <submittedName>
        <fullName evidence="2">Uncharacterized protein</fullName>
    </submittedName>
</protein>
<keyword evidence="1" id="KW-1133">Transmembrane helix</keyword>
<reference evidence="2 3" key="1">
    <citation type="submission" date="2018-01" db="EMBL/GenBank/DDBJ databases">
        <title>Genome sequence of the PGP bacterium Paenibacillus illinoisensis E3.</title>
        <authorList>
            <person name="Rolli E."/>
            <person name="Marasco R."/>
            <person name="Bessem C."/>
            <person name="Michoud G."/>
            <person name="Gaiarsa S."/>
            <person name="Borin S."/>
            <person name="Daffonchio D."/>
        </authorList>
    </citation>
    <scope>NUCLEOTIDE SEQUENCE [LARGE SCALE GENOMIC DNA]</scope>
    <source>
        <strain evidence="2 3">E3</strain>
    </source>
</reference>
<gene>
    <name evidence="2" type="ORF">PIL02S_00937</name>
</gene>
<sequence length="51" mass="5436">MKTGDILIYSCVIIGAGIGLTLDNILPGVLIGLGVGYLLKYTLINEKNRDT</sequence>
<proteinExistence type="predicted"/>
<dbReference type="EMBL" id="PRLG01000008">
    <property type="protein sequence ID" value="PYY30387.1"/>
    <property type="molecule type" value="Genomic_DNA"/>
</dbReference>
<dbReference type="Proteomes" id="UP000247459">
    <property type="component" value="Unassembled WGS sequence"/>
</dbReference>
<keyword evidence="1" id="KW-0812">Transmembrane</keyword>
<name>A0A2W0CDU6_9BACL</name>
<comment type="caution">
    <text evidence="2">The sequence shown here is derived from an EMBL/GenBank/DDBJ whole genome shotgun (WGS) entry which is preliminary data.</text>
</comment>
<dbReference type="AlphaFoldDB" id="A0A2W0CDU6"/>
<evidence type="ECO:0000313" key="2">
    <source>
        <dbReference type="EMBL" id="PYY30387.1"/>
    </source>
</evidence>
<evidence type="ECO:0000313" key="3">
    <source>
        <dbReference type="Proteomes" id="UP000247459"/>
    </source>
</evidence>
<feature type="transmembrane region" description="Helical" evidence="1">
    <location>
        <begin position="6"/>
        <end position="39"/>
    </location>
</feature>
<evidence type="ECO:0000256" key="1">
    <source>
        <dbReference type="SAM" id="Phobius"/>
    </source>
</evidence>